<dbReference type="EMBL" id="JH993068">
    <property type="protein sequence ID" value="EKX36763.1"/>
    <property type="molecule type" value="Genomic_DNA"/>
</dbReference>
<organism evidence="2">
    <name type="scientific">Guillardia theta (strain CCMP2712)</name>
    <name type="common">Cryptophyte</name>
    <dbReference type="NCBI Taxonomy" id="905079"/>
    <lineage>
        <taxon>Eukaryota</taxon>
        <taxon>Cryptophyceae</taxon>
        <taxon>Pyrenomonadales</taxon>
        <taxon>Geminigeraceae</taxon>
        <taxon>Guillardia</taxon>
    </lineage>
</organism>
<dbReference type="KEGG" id="gtt:GUITHDRAFT_117059"/>
<gene>
    <name evidence="2" type="ORF">GUITHDRAFT_117059</name>
</gene>
<name>L1IKK3_GUITC</name>
<dbReference type="GeneID" id="17293507"/>
<dbReference type="PaxDb" id="55529-EKX36763"/>
<dbReference type="AlphaFoldDB" id="L1IKK3"/>
<protein>
    <submittedName>
        <fullName evidence="2 3">Uncharacterized protein</fullName>
    </submittedName>
</protein>
<dbReference type="Proteomes" id="UP000011087">
    <property type="component" value="Unassembled WGS sequence"/>
</dbReference>
<evidence type="ECO:0000313" key="4">
    <source>
        <dbReference type="Proteomes" id="UP000011087"/>
    </source>
</evidence>
<reference evidence="3" key="3">
    <citation type="submission" date="2016-03" db="UniProtKB">
        <authorList>
            <consortium name="EnsemblProtists"/>
        </authorList>
    </citation>
    <scope>IDENTIFICATION</scope>
</reference>
<dbReference type="RefSeq" id="XP_005823743.1">
    <property type="nucleotide sequence ID" value="XM_005823686.1"/>
</dbReference>
<sequence>MWDSKNPALHHHARLTSPSSAGQEGQRQHLGWREAKLRITDKMHLDTSDFIPSGKASPISFSASCSPLIHGSMRSVMVEPTCSALHLENGCLRADGGHEAVDQRYLWHLAPQSPSSVMSYEVNILEVINDYTRKKCMETTAVPPLQFQSEHLNAMQDVASCELPDLDYNATSSSMLDVTQDRSQHMINMAALPEPAGHVGDGLVRRLRAAYEAVMEDGAEDCREACHLICEDVVCRTLLSPVVETVKRAVEVADRDISSSCELGGIDVSTCSAPPECYDGMVGYLKKIVTRSIDHKSKITDELKSADRAHNGTDRFESLLMQAKAYRKSIDVLSQDIMSKNQERESRHDDLCTKISNIFGAQGHASRKEQLDLRATRIHKETIRSLEALDQMEKSLVQVNFQIKDILQTIQKNILELETWQSKLLSAENMETQLKDCKVKYEESKMMGMQELKNKLDEVREAKARMQKRASAILDTIERIQSSKSREVIALEFSERLKHYQDVSLLNRNLQVQYMRAQRMHSDWEAAGNCCVSSSSSPCLELVAEDGKFSNIIGDGAPLSMQAVLVEIDPEESENESWEEMMERNHSSSIKVVIKGDMDGLMDVSNCMGLQLCLVDNAWAASKSLEYAASDSSLIILSTADSSCEWIAQENVRVEETREHLLCLRGLKVDQNISTTIRILSSRTGEVLSEHSIRGQRLAGMDDPDLYKEEERRDEREEEALVVYRKTNLRANCGKAIRVEFVANCTSLSVKIIFCPVRAGQQIHIGSIELSPKMSSGLECDLDLL</sequence>
<reference evidence="2 4" key="1">
    <citation type="journal article" date="2012" name="Nature">
        <title>Algal genomes reveal evolutionary mosaicism and the fate of nucleomorphs.</title>
        <authorList>
            <consortium name="DOE Joint Genome Institute"/>
            <person name="Curtis B.A."/>
            <person name="Tanifuji G."/>
            <person name="Burki F."/>
            <person name="Gruber A."/>
            <person name="Irimia M."/>
            <person name="Maruyama S."/>
            <person name="Arias M.C."/>
            <person name="Ball S.G."/>
            <person name="Gile G.H."/>
            <person name="Hirakawa Y."/>
            <person name="Hopkins J.F."/>
            <person name="Kuo A."/>
            <person name="Rensing S.A."/>
            <person name="Schmutz J."/>
            <person name="Symeonidi A."/>
            <person name="Elias M."/>
            <person name="Eveleigh R.J."/>
            <person name="Herman E.K."/>
            <person name="Klute M.J."/>
            <person name="Nakayama T."/>
            <person name="Obornik M."/>
            <person name="Reyes-Prieto A."/>
            <person name="Armbrust E.V."/>
            <person name="Aves S.J."/>
            <person name="Beiko R.G."/>
            <person name="Coutinho P."/>
            <person name="Dacks J.B."/>
            <person name="Durnford D.G."/>
            <person name="Fast N.M."/>
            <person name="Green B.R."/>
            <person name="Grisdale C.J."/>
            <person name="Hempel F."/>
            <person name="Henrissat B."/>
            <person name="Hoppner M.P."/>
            <person name="Ishida K."/>
            <person name="Kim E."/>
            <person name="Koreny L."/>
            <person name="Kroth P.G."/>
            <person name="Liu Y."/>
            <person name="Malik S.B."/>
            <person name="Maier U.G."/>
            <person name="McRose D."/>
            <person name="Mock T."/>
            <person name="Neilson J.A."/>
            <person name="Onodera N.T."/>
            <person name="Poole A.M."/>
            <person name="Pritham E.J."/>
            <person name="Richards T.A."/>
            <person name="Rocap G."/>
            <person name="Roy S.W."/>
            <person name="Sarai C."/>
            <person name="Schaack S."/>
            <person name="Shirato S."/>
            <person name="Slamovits C.H."/>
            <person name="Spencer D.F."/>
            <person name="Suzuki S."/>
            <person name="Worden A.Z."/>
            <person name="Zauner S."/>
            <person name="Barry K."/>
            <person name="Bell C."/>
            <person name="Bharti A.K."/>
            <person name="Crow J.A."/>
            <person name="Grimwood J."/>
            <person name="Kramer R."/>
            <person name="Lindquist E."/>
            <person name="Lucas S."/>
            <person name="Salamov A."/>
            <person name="McFadden G.I."/>
            <person name="Lane C.E."/>
            <person name="Keeling P.J."/>
            <person name="Gray M.W."/>
            <person name="Grigoriev I.V."/>
            <person name="Archibald J.M."/>
        </authorList>
    </citation>
    <scope>NUCLEOTIDE SEQUENCE</scope>
    <source>
        <strain evidence="2 4">CCMP2712</strain>
    </source>
</reference>
<evidence type="ECO:0000256" key="1">
    <source>
        <dbReference type="SAM" id="MobiDB-lite"/>
    </source>
</evidence>
<dbReference type="EnsemblProtists" id="EKX36763">
    <property type="protein sequence ID" value="EKX36763"/>
    <property type="gene ID" value="GUITHDRAFT_117059"/>
</dbReference>
<dbReference type="HOGENOM" id="CLU_357331_0_0_1"/>
<reference evidence="4" key="2">
    <citation type="submission" date="2012-11" db="EMBL/GenBank/DDBJ databases">
        <authorList>
            <person name="Kuo A."/>
            <person name="Curtis B.A."/>
            <person name="Tanifuji G."/>
            <person name="Burki F."/>
            <person name="Gruber A."/>
            <person name="Irimia M."/>
            <person name="Maruyama S."/>
            <person name="Arias M.C."/>
            <person name="Ball S.G."/>
            <person name="Gile G.H."/>
            <person name="Hirakawa Y."/>
            <person name="Hopkins J.F."/>
            <person name="Rensing S.A."/>
            <person name="Schmutz J."/>
            <person name="Symeonidi A."/>
            <person name="Elias M."/>
            <person name="Eveleigh R.J."/>
            <person name="Herman E.K."/>
            <person name="Klute M.J."/>
            <person name="Nakayama T."/>
            <person name="Obornik M."/>
            <person name="Reyes-Prieto A."/>
            <person name="Armbrust E.V."/>
            <person name="Aves S.J."/>
            <person name="Beiko R.G."/>
            <person name="Coutinho P."/>
            <person name="Dacks J.B."/>
            <person name="Durnford D.G."/>
            <person name="Fast N.M."/>
            <person name="Green B.R."/>
            <person name="Grisdale C."/>
            <person name="Hempe F."/>
            <person name="Henrissat B."/>
            <person name="Hoppner M.P."/>
            <person name="Ishida K.-I."/>
            <person name="Kim E."/>
            <person name="Koreny L."/>
            <person name="Kroth P.G."/>
            <person name="Liu Y."/>
            <person name="Malik S.-B."/>
            <person name="Maier U.G."/>
            <person name="McRose D."/>
            <person name="Mock T."/>
            <person name="Neilson J.A."/>
            <person name="Onodera N.T."/>
            <person name="Poole A.M."/>
            <person name="Pritham E.J."/>
            <person name="Richards T.A."/>
            <person name="Rocap G."/>
            <person name="Roy S.W."/>
            <person name="Sarai C."/>
            <person name="Schaack S."/>
            <person name="Shirato S."/>
            <person name="Slamovits C.H."/>
            <person name="Spencer D.F."/>
            <person name="Suzuki S."/>
            <person name="Worden A.Z."/>
            <person name="Zauner S."/>
            <person name="Barry K."/>
            <person name="Bell C."/>
            <person name="Bharti A.K."/>
            <person name="Crow J.A."/>
            <person name="Grimwood J."/>
            <person name="Kramer R."/>
            <person name="Lindquist E."/>
            <person name="Lucas S."/>
            <person name="Salamov A."/>
            <person name="McFadden G.I."/>
            <person name="Lane C.E."/>
            <person name="Keeling P.J."/>
            <person name="Gray M.W."/>
            <person name="Grigoriev I.V."/>
            <person name="Archibald J.M."/>
        </authorList>
    </citation>
    <scope>NUCLEOTIDE SEQUENCE</scope>
    <source>
        <strain evidence="4">CCMP2712</strain>
    </source>
</reference>
<proteinExistence type="predicted"/>
<evidence type="ECO:0000313" key="2">
    <source>
        <dbReference type="EMBL" id="EKX36763.1"/>
    </source>
</evidence>
<feature type="region of interest" description="Disordered" evidence="1">
    <location>
        <begin position="1"/>
        <end position="30"/>
    </location>
</feature>
<accession>L1IKK3</accession>
<feature type="compositionally biased region" description="Polar residues" evidence="1">
    <location>
        <begin position="16"/>
        <end position="25"/>
    </location>
</feature>
<keyword evidence="4" id="KW-1185">Reference proteome</keyword>
<evidence type="ECO:0000313" key="3">
    <source>
        <dbReference type="EnsemblProtists" id="EKX36763"/>
    </source>
</evidence>